<dbReference type="KEGG" id="tng:GSTEN00020837G001"/>
<evidence type="ECO:0000256" key="3">
    <source>
        <dbReference type="ARBA" id="ARBA00022833"/>
    </source>
</evidence>
<dbReference type="InterPro" id="IPR013083">
    <property type="entry name" value="Znf_RING/FYVE/PHD"/>
</dbReference>
<evidence type="ECO:0000256" key="1">
    <source>
        <dbReference type="ARBA" id="ARBA00022723"/>
    </source>
</evidence>
<dbReference type="GO" id="GO:0008270">
    <property type="term" value="F:zinc ion binding"/>
    <property type="evidence" value="ECO:0007669"/>
    <property type="project" value="UniProtKB-KW"/>
</dbReference>
<proteinExistence type="predicted"/>
<sequence length="31" mass="3540">CSICLEVFTRPVSTSCGHNFCIECIQNYWDA</sequence>
<feature type="domain" description="RING-type" evidence="5">
    <location>
        <begin position="1"/>
        <end position="31"/>
    </location>
</feature>
<accession>Q4SBS7</accession>
<gene>
    <name evidence="6" type="ORF">GSTENG00020837001</name>
</gene>
<keyword evidence="2 4" id="KW-0863">Zinc-finger</keyword>
<reference evidence="6" key="2">
    <citation type="submission" date="2004-02" db="EMBL/GenBank/DDBJ databases">
        <authorList>
            <consortium name="Genoscope"/>
            <consortium name="Whitehead Institute Centre for Genome Research"/>
        </authorList>
    </citation>
    <scope>NUCLEOTIDE SEQUENCE</scope>
</reference>
<keyword evidence="3" id="KW-0862">Zinc</keyword>
<evidence type="ECO:0000256" key="2">
    <source>
        <dbReference type="ARBA" id="ARBA00022771"/>
    </source>
</evidence>
<comment type="caution">
    <text evidence="6">The sequence shown here is derived from an EMBL/GenBank/DDBJ whole genome shotgun (WGS) entry which is preliminary data.</text>
</comment>
<dbReference type="OrthoDB" id="8944096at2759"/>
<reference evidence="6" key="1">
    <citation type="journal article" date="2004" name="Nature">
        <title>Genome duplication in the teleost fish Tetraodon nigroviridis reveals the early vertebrate proto-karyotype.</title>
        <authorList>
            <person name="Jaillon O."/>
            <person name="Aury J.-M."/>
            <person name="Brunet F."/>
            <person name="Petit J.-L."/>
            <person name="Stange-Thomann N."/>
            <person name="Mauceli E."/>
            <person name="Bouneau L."/>
            <person name="Fischer C."/>
            <person name="Ozouf-Costaz C."/>
            <person name="Bernot A."/>
            <person name="Nicaud S."/>
            <person name="Jaffe D."/>
            <person name="Fisher S."/>
            <person name="Lutfalla G."/>
            <person name="Dossat C."/>
            <person name="Segurens B."/>
            <person name="Dasilva C."/>
            <person name="Salanoubat M."/>
            <person name="Levy M."/>
            <person name="Boudet N."/>
            <person name="Castellano S."/>
            <person name="Anthouard V."/>
            <person name="Jubin C."/>
            <person name="Castelli V."/>
            <person name="Katinka M."/>
            <person name="Vacherie B."/>
            <person name="Biemont C."/>
            <person name="Skalli Z."/>
            <person name="Cattolico L."/>
            <person name="Poulain J."/>
            <person name="De Berardinis V."/>
            <person name="Cruaud C."/>
            <person name="Duprat S."/>
            <person name="Brottier P."/>
            <person name="Coutanceau J.-P."/>
            <person name="Gouzy J."/>
            <person name="Parra G."/>
            <person name="Lardier G."/>
            <person name="Chapple C."/>
            <person name="McKernan K.J."/>
            <person name="McEwan P."/>
            <person name="Bosak S."/>
            <person name="Kellis M."/>
            <person name="Volff J.-N."/>
            <person name="Guigo R."/>
            <person name="Zody M.C."/>
            <person name="Mesirov J."/>
            <person name="Lindblad-Toh K."/>
            <person name="Birren B."/>
            <person name="Nusbaum C."/>
            <person name="Kahn D."/>
            <person name="Robinson-Rechavi M."/>
            <person name="Laudet V."/>
            <person name="Schachter V."/>
            <person name="Quetier F."/>
            <person name="Saurin W."/>
            <person name="Scarpelli C."/>
            <person name="Wincker P."/>
            <person name="Lander E.S."/>
            <person name="Weissenbach J."/>
            <person name="Roest Crollius H."/>
        </authorList>
    </citation>
    <scope>NUCLEOTIDE SEQUENCE [LARGE SCALE GENOMIC DNA]</scope>
</reference>
<dbReference type="Pfam" id="PF13445">
    <property type="entry name" value="zf-RING_UBOX"/>
    <property type="match status" value="1"/>
</dbReference>
<dbReference type="AlphaFoldDB" id="Q4SBS7"/>
<dbReference type="InterPro" id="IPR001841">
    <property type="entry name" value="Znf_RING"/>
</dbReference>
<keyword evidence="1" id="KW-0479">Metal-binding</keyword>
<dbReference type="Gene3D" id="3.30.40.10">
    <property type="entry name" value="Zinc/RING finger domain, C3HC4 (zinc finger)"/>
    <property type="match status" value="1"/>
</dbReference>
<evidence type="ECO:0000259" key="5">
    <source>
        <dbReference type="PROSITE" id="PS50089"/>
    </source>
</evidence>
<dbReference type="EMBL" id="CAAE01014664">
    <property type="protein sequence ID" value="CAG01905.1"/>
    <property type="molecule type" value="Genomic_DNA"/>
</dbReference>
<protein>
    <submittedName>
        <fullName evidence="6">(spotted green pufferfish) hypothetical protein</fullName>
    </submittedName>
</protein>
<feature type="non-terminal residue" evidence="6">
    <location>
        <position position="1"/>
    </location>
</feature>
<evidence type="ECO:0000256" key="4">
    <source>
        <dbReference type="PROSITE-ProRule" id="PRU00175"/>
    </source>
</evidence>
<organism evidence="6">
    <name type="scientific">Tetraodon nigroviridis</name>
    <name type="common">Spotted green pufferfish</name>
    <name type="synonym">Chelonodon nigroviridis</name>
    <dbReference type="NCBI Taxonomy" id="99883"/>
    <lineage>
        <taxon>Eukaryota</taxon>
        <taxon>Metazoa</taxon>
        <taxon>Chordata</taxon>
        <taxon>Craniata</taxon>
        <taxon>Vertebrata</taxon>
        <taxon>Euteleostomi</taxon>
        <taxon>Actinopterygii</taxon>
        <taxon>Neopterygii</taxon>
        <taxon>Teleostei</taxon>
        <taxon>Neoteleostei</taxon>
        <taxon>Acanthomorphata</taxon>
        <taxon>Eupercaria</taxon>
        <taxon>Tetraodontiformes</taxon>
        <taxon>Tetradontoidea</taxon>
        <taxon>Tetraodontidae</taxon>
        <taxon>Tetraodon</taxon>
    </lineage>
</organism>
<name>Q4SBS7_TETNG</name>
<dbReference type="PROSITE" id="PS00518">
    <property type="entry name" value="ZF_RING_1"/>
    <property type="match status" value="1"/>
</dbReference>
<dbReference type="PROSITE" id="PS50089">
    <property type="entry name" value="ZF_RING_2"/>
    <property type="match status" value="1"/>
</dbReference>
<dbReference type="SUPFAM" id="SSF57850">
    <property type="entry name" value="RING/U-box"/>
    <property type="match status" value="1"/>
</dbReference>
<evidence type="ECO:0000313" key="6">
    <source>
        <dbReference type="EMBL" id="CAG01905.1"/>
    </source>
</evidence>
<feature type="non-terminal residue" evidence="6">
    <location>
        <position position="31"/>
    </location>
</feature>
<dbReference type="InterPro" id="IPR027370">
    <property type="entry name" value="Znf-RING_euk"/>
</dbReference>
<dbReference type="InterPro" id="IPR017907">
    <property type="entry name" value="Znf_RING_CS"/>
</dbReference>